<sequence length="59" mass="6496">MATFRSVTSSLGVPVAEEKTDGPSTVLTFLGLILDSNKIKKRIPKLKLQQVREKIEALV</sequence>
<reference evidence="1" key="2">
    <citation type="submission" date="2020-11" db="EMBL/GenBank/DDBJ databases">
        <authorList>
            <person name="McCartney M.A."/>
            <person name="Auch B."/>
            <person name="Kono T."/>
            <person name="Mallez S."/>
            <person name="Becker A."/>
            <person name="Gohl D.M."/>
            <person name="Silverstein K.A.T."/>
            <person name="Koren S."/>
            <person name="Bechman K.B."/>
            <person name="Herman A."/>
            <person name="Abrahante J.E."/>
            <person name="Garbe J."/>
        </authorList>
    </citation>
    <scope>NUCLEOTIDE SEQUENCE</scope>
    <source>
        <strain evidence="1">Duluth1</strain>
        <tissue evidence="1">Whole animal</tissue>
    </source>
</reference>
<comment type="caution">
    <text evidence="1">The sequence shown here is derived from an EMBL/GenBank/DDBJ whole genome shotgun (WGS) entry which is preliminary data.</text>
</comment>
<accession>A0A9D4QVV2</accession>
<dbReference type="Proteomes" id="UP000828390">
    <property type="component" value="Unassembled WGS sequence"/>
</dbReference>
<keyword evidence="2" id="KW-1185">Reference proteome</keyword>
<dbReference type="EMBL" id="JAIWYP010000003">
    <property type="protein sequence ID" value="KAH3844903.1"/>
    <property type="molecule type" value="Genomic_DNA"/>
</dbReference>
<evidence type="ECO:0000313" key="2">
    <source>
        <dbReference type="Proteomes" id="UP000828390"/>
    </source>
</evidence>
<reference evidence="1" key="1">
    <citation type="journal article" date="2019" name="bioRxiv">
        <title>The Genome of the Zebra Mussel, Dreissena polymorpha: A Resource for Invasive Species Research.</title>
        <authorList>
            <person name="McCartney M.A."/>
            <person name="Auch B."/>
            <person name="Kono T."/>
            <person name="Mallez S."/>
            <person name="Zhang Y."/>
            <person name="Obille A."/>
            <person name="Becker A."/>
            <person name="Abrahante J.E."/>
            <person name="Garbe J."/>
            <person name="Badalamenti J.P."/>
            <person name="Herman A."/>
            <person name="Mangelson H."/>
            <person name="Liachko I."/>
            <person name="Sullivan S."/>
            <person name="Sone E.D."/>
            <person name="Koren S."/>
            <person name="Silverstein K.A.T."/>
            <person name="Beckman K.B."/>
            <person name="Gohl D.M."/>
        </authorList>
    </citation>
    <scope>NUCLEOTIDE SEQUENCE</scope>
    <source>
        <strain evidence="1">Duluth1</strain>
        <tissue evidence="1">Whole animal</tissue>
    </source>
</reference>
<proteinExistence type="predicted"/>
<dbReference type="AlphaFoldDB" id="A0A9D4QVV2"/>
<evidence type="ECO:0000313" key="1">
    <source>
        <dbReference type="EMBL" id="KAH3844903.1"/>
    </source>
</evidence>
<name>A0A9D4QVV2_DREPO</name>
<gene>
    <name evidence="1" type="ORF">DPMN_087169</name>
</gene>
<organism evidence="1 2">
    <name type="scientific">Dreissena polymorpha</name>
    <name type="common">Zebra mussel</name>
    <name type="synonym">Mytilus polymorpha</name>
    <dbReference type="NCBI Taxonomy" id="45954"/>
    <lineage>
        <taxon>Eukaryota</taxon>
        <taxon>Metazoa</taxon>
        <taxon>Spiralia</taxon>
        <taxon>Lophotrochozoa</taxon>
        <taxon>Mollusca</taxon>
        <taxon>Bivalvia</taxon>
        <taxon>Autobranchia</taxon>
        <taxon>Heteroconchia</taxon>
        <taxon>Euheterodonta</taxon>
        <taxon>Imparidentia</taxon>
        <taxon>Neoheterodontei</taxon>
        <taxon>Myida</taxon>
        <taxon>Dreissenoidea</taxon>
        <taxon>Dreissenidae</taxon>
        <taxon>Dreissena</taxon>
    </lineage>
</organism>
<protein>
    <submittedName>
        <fullName evidence="1">Uncharacterized protein</fullName>
    </submittedName>
</protein>